<evidence type="ECO:0000259" key="1">
    <source>
        <dbReference type="Pfam" id="PF12728"/>
    </source>
</evidence>
<dbReference type="AlphaFoldDB" id="A0A0F9K733"/>
<evidence type="ECO:0000313" key="2">
    <source>
        <dbReference type="EMBL" id="KKM06993.1"/>
    </source>
</evidence>
<comment type="caution">
    <text evidence="2">The sequence shown here is derived from an EMBL/GenBank/DDBJ whole genome shotgun (WGS) entry which is preliminary data.</text>
</comment>
<proteinExistence type="predicted"/>
<dbReference type="InterPro" id="IPR041657">
    <property type="entry name" value="HTH_17"/>
</dbReference>
<accession>A0A0F9K733</accession>
<gene>
    <name evidence="2" type="ORF">LCGC14_1738370</name>
</gene>
<organism evidence="2">
    <name type="scientific">marine sediment metagenome</name>
    <dbReference type="NCBI Taxonomy" id="412755"/>
    <lineage>
        <taxon>unclassified sequences</taxon>
        <taxon>metagenomes</taxon>
        <taxon>ecological metagenomes</taxon>
    </lineage>
</organism>
<feature type="domain" description="Helix-turn-helix" evidence="1">
    <location>
        <begin position="31"/>
        <end position="77"/>
    </location>
</feature>
<dbReference type="Pfam" id="PF12728">
    <property type="entry name" value="HTH_17"/>
    <property type="match status" value="1"/>
</dbReference>
<reference evidence="2" key="1">
    <citation type="journal article" date="2015" name="Nature">
        <title>Complex archaea that bridge the gap between prokaryotes and eukaryotes.</title>
        <authorList>
            <person name="Spang A."/>
            <person name="Saw J.H."/>
            <person name="Jorgensen S.L."/>
            <person name="Zaremba-Niedzwiedzka K."/>
            <person name="Martijn J."/>
            <person name="Lind A.E."/>
            <person name="van Eijk R."/>
            <person name="Schleper C."/>
            <person name="Guy L."/>
            <person name="Ettema T.J."/>
        </authorList>
    </citation>
    <scope>NUCLEOTIDE SEQUENCE</scope>
</reference>
<name>A0A0F9K733_9ZZZZ</name>
<sequence>MEDPTKFDIRDYLEGKALNDQSIREACISEDELVKVLRMTKRHVVKLRQRGKLPASVYYRRKWWFPRVEIAKFLETRTSAEEPSEQNEQNHL</sequence>
<dbReference type="EMBL" id="LAZR01015869">
    <property type="protein sequence ID" value="KKM06993.1"/>
    <property type="molecule type" value="Genomic_DNA"/>
</dbReference>
<protein>
    <recommendedName>
        <fullName evidence="1">Helix-turn-helix domain-containing protein</fullName>
    </recommendedName>
</protein>